<dbReference type="Proteomes" id="UP000805193">
    <property type="component" value="Unassembled WGS sequence"/>
</dbReference>
<comment type="caution">
    <text evidence="1">The sequence shown here is derived from an EMBL/GenBank/DDBJ whole genome shotgun (WGS) entry which is preliminary data.</text>
</comment>
<accession>A0AC60PYS6</accession>
<proteinExistence type="predicted"/>
<sequence>MRSGQEKPSQFERTVVFIHLRLRARAAGFSQRQIASATGVNRRTVNRIVQAFRHEGRIEDAPRGRPPRRTTEEEVLIIVAAFCDDPFMTVKELKTCLNIRASVTTIRQRLQEARIRSREAAQKPLLCERHRTARKSFPEDHQPWGPSEWNQVVFTDDASFCSPFDQQRRVWKPGIWR</sequence>
<evidence type="ECO:0000313" key="1">
    <source>
        <dbReference type="EMBL" id="KAG0425569.1"/>
    </source>
</evidence>
<dbReference type="EMBL" id="JABSTQ010009823">
    <property type="protein sequence ID" value="KAG0425569.1"/>
    <property type="molecule type" value="Genomic_DNA"/>
</dbReference>
<evidence type="ECO:0000313" key="2">
    <source>
        <dbReference type="Proteomes" id="UP000805193"/>
    </source>
</evidence>
<keyword evidence="2" id="KW-1185">Reference proteome</keyword>
<organism evidence="1 2">
    <name type="scientific">Ixodes persulcatus</name>
    <name type="common">Taiga tick</name>
    <dbReference type="NCBI Taxonomy" id="34615"/>
    <lineage>
        <taxon>Eukaryota</taxon>
        <taxon>Metazoa</taxon>
        <taxon>Ecdysozoa</taxon>
        <taxon>Arthropoda</taxon>
        <taxon>Chelicerata</taxon>
        <taxon>Arachnida</taxon>
        <taxon>Acari</taxon>
        <taxon>Parasitiformes</taxon>
        <taxon>Ixodida</taxon>
        <taxon>Ixodoidea</taxon>
        <taxon>Ixodidae</taxon>
        <taxon>Ixodinae</taxon>
        <taxon>Ixodes</taxon>
    </lineage>
</organism>
<gene>
    <name evidence="1" type="ORF">HPB47_027275</name>
</gene>
<reference evidence="1 2" key="1">
    <citation type="journal article" date="2020" name="Cell">
        <title>Large-Scale Comparative Analyses of Tick Genomes Elucidate Their Genetic Diversity and Vector Capacities.</title>
        <authorList>
            <consortium name="Tick Genome and Microbiome Consortium (TIGMIC)"/>
            <person name="Jia N."/>
            <person name="Wang J."/>
            <person name="Shi W."/>
            <person name="Du L."/>
            <person name="Sun Y."/>
            <person name="Zhan W."/>
            <person name="Jiang J.F."/>
            <person name="Wang Q."/>
            <person name="Zhang B."/>
            <person name="Ji P."/>
            <person name="Bell-Sakyi L."/>
            <person name="Cui X.M."/>
            <person name="Yuan T.T."/>
            <person name="Jiang B.G."/>
            <person name="Yang W.F."/>
            <person name="Lam T.T."/>
            <person name="Chang Q.C."/>
            <person name="Ding S.J."/>
            <person name="Wang X.J."/>
            <person name="Zhu J.G."/>
            <person name="Ruan X.D."/>
            <person name="Zhao L."/>
            <person name="Wei J.T."/>
            <person name="Ye R.Z."/>
            <person name="Que T.C."/>
            <person name="Du C.H."/>
            <person name="Zhou Y.H."/>
            <person name="Cheng J.X."/>
            <person name="Dai P.F."/>
            <person name="Guo W.B."/>
            <person name="Han X.H."/>
            <person name="Huang E.J."/>
            <person name="Li L.F."/>
            <person name="Wei W."/>
            <person name="Gao Y.C."/>
            <person name="Liu J.Z."/>
            <person name="Shao H.Z."/>
            <person name="Wang X."/>
            <person name="Wang C.C."/>
            <person name="Yang T.C."/>
            <person name="Huo Q.B."/>
            <person name="Li W."/>
            <person name="Chen H.Y."/>
            <person name="Chen S.E."/>
            <person name="Zhou L.G."/>
            <person name="Ni X.B."/>
            <person name="Tian J.H."/>
            <person name="Sheng Y."/>
            <person name="Liu T."/>
            <person name="Pan Y.S."/>
            <person name="Xia L.Y."/>
            <person name="Li J."/>
            <person name="Zhao F."/>
            <person name="Cao W.C."/>
        </authorList>
    </citation>
    <scope>NUCLEOTIDE SEQUENCE [LARGE SCALE GENOMIC DNA]</scope>
    <source>
        <strain evidence="1">Iper-2018</strain>
    </source>
</reference>
<protein>
    <submittedName>
        <fullName evidence="1">Uncharacterized protein</fullName>
    </submittedName>
</protein>
<name>A0AC60PYS6_IXOPE</name>